<evidence type="ECO:0000313" key="4">
    <source>
        <dbReference type="Proteomes" id="UP000743370"/>
    </source>
</evidence>
<dbReference type="Gene3D" id="3.80.10.10">
    <property type="entry name" value="Ribonuclease Inhibitor"/>
    <property type="match status" value="1"/>
</dbReference>
<proteinExistence type="predicted"/>
<evidence type="ECO:0000259" key="2">
    <source>
        <dbReference type="Pfam" id="PF23247"/>
    </source>
</evidence>
<gene>
    <name evidence="3" type="ORF">HKW66_Vig0248420</name>
</gene>
<dbReference type="PANTHER" id="PTHR33463:SF196">
    <property type="entry name" value="NB-ARC DOMAIN DISEASE RESISTANCE PROTEIN"/>
    <property type="match status" value="1"/>
</dbReference>
<name>A0A8T0JTX5_PHAAN</name>
<dbReference type="Pfam" id="PF23247">
    <property type="entry name" value="LRR_RPS2"/>
    <property type="match status" value="1"/>
</dbReference>
<dbReference type="AlphaFoldDB" id="A0A8T0JTX5"/>
<dbReference type="InterPro" id="IPR057135">
    <property type="entry name" value="At4g27190-like_LRR"/>
</dbReference>
<dbReference type="PANTHER" id="PTHR33463">
    <property type="entry name" value="NB-ARC DOMAIN-CONTAINING PROTEIN-RELATED"/>
    <property type="match status" value="1"/>
</dbReference>
<protein>
    <recommendedName>
        <fullName evidence="2">Disease resistance protein At4g27190-like leucine-rich repeats domain-containing protein</fullName>
    </recommendedName>
</protein>
<organism evidence="3 4">
    <name type="scientific">Phaseolus angularis</name>
    <name type="common">Azuki bean</name>
    <name type="synonym">Vigna angularis</name>
    <dbReference type="NCBI Taxonomy" id="3914"/>
    <lineage>
        <taxon>Eukaryota</taxon>
        <taxon>Viridiplantae</taxon>
        <taxon>Streptophyta</taxon>
        <taxon>Embryophyta</taxon>
        <taxon>Tracheophyta</taxon>
        <taxon>Spermatophyta</taxon>
        <taxon>Magnoliopsida</taxon>
        <taxon>eudicotyledons</taxon>
        <taxon>Gunneridae</taxon>
        <taxon>Pentapetalae</taxon>
        <taxon>rosids</taxon>
        <taxon>fabids</taxon>
        <taxon>Fabales</taxon>
        <taxon>Fabaceae</taxon>
        <taxon>Papilionoideae</taxon>
        <taxon>50 kb inversion clade</taxon>
        <taxon>NPAAA clade</taxon>
        <taxon>indigoferoid/millettioid clade</taxon>
        <taxon>Phaseoleae</taxon>
        <taxon>Vigna</taxon>
    </lineage>
</organism>
<feature type="domain" description="Disease resistance protein At4g27190-like leucine-rich repeats" evidence="2">
    <location>
        <begin position="103"/>
        <end position="210"/>
    </location>
</feature>
<dbReference type="InterPro" id="IPR032675">
    <property type="entry name" value="LRR_dom_sf"/>
</dbReference>
<accession>A0A8T0JTX5</accession>
<dbReference type="SUPFAM" id="SSF52047">
    <property type="entry name" value="RNI-like"/>
    <property type="match status" value="1"/>
</dbReference>
<sequence length="285" mass="32090">MILRGEFKRNFLANLKVLTILFSDAFGYEILEEVPNIEKLAVCGGSLKKMFCCQSPNNVDYSGLLLQLKILHLESLEKLVSIGLENSLTQPFVRNLENLVTCRVSFSNLIYLKVENCDSLSYLFTSSTAKSLAKLQRMAIEECESIEEIVSKEGEESDDEDEIIFPKLNCLNLKYLNNLLWLYKGSLSFPLLEDLSITQCDEMATLCPGTLKTIKLAEVIPLEIHLSSTLFKEFMSKLPNLDTVWNEDPAEIVTEPNPTDPEQTNPKVTFLSVTSLIPSFAEVES</sequence>
<dbReference type="EMBL" id="JABFOF010000009">
    <property type="protein sequence ID" value="KAG2380646.1"/>
    <property type="molecule type" value="Genomic_DNA"/>
</dbReference>
<comment type="caution">
    <text evidence="3">The sequence shown here is derived from an EMBL/GenBank/DDBJ whole genome shotgun (WGS) entry which is preliminary data.</text>
</comment>
<dbReference type="Proteomes" id="UP000743370">
    <property type="component" value="Unassembled WGS sequence"/>
</dbReference>
<evidence type="ECO:0000256" key="1">
    <source>
        <dbReference type="ARBA" id="ARBA00022821"/>
    </source>
</evidence>
<evidence type="ECO:0000313" key="3">
    <source>
        <dbReference type="EMBL" id="KAG2380646.1"/>
    </source>
</evidence>
<reference evidence="3 4" key="1">
    <citation type="submission" date="2020-05" db="EMBL/GenBank/DDBJ databases">
        <title>Vigna angularis (adzuki bean) Var. LongXiaoDou No. 4 denovo assembly.</title>
        <authorList>
            <person name="Xiang H."/>
        </authorList>
    </citation>
    <scope>NUCLEOTIDE SEQUENCE [LARGE SCALE GENOMIC DNA]</scope>
    <source>
        <tissue evidence="3">Leaf</tissue>
    </source>
</reference>
<keyword evidence="1" id="KW-0611">Plant defense</keyword>
<dbReference type="InterPro" id="IPR050905">
    <property type="entry name" value="Plant_NBS-LRR"/>
</dbReference>